<feature type="compositionally biased region" description="Low complexity" evidence="1">
    <location>
        <begin position="45"/>
        <end position="58"/>
    </location>
</feature>
<proteinExistence type="predicted"/>
<accession>A0ABQ3RBA8</accession>
<name>A0ABQ3RBA8_STRRR</name>
<keyword evidence="4" id="KW-1185">Reference proteome</keyword>
<protein>
    <submittedName>
        <fullName evidence="3">Lipoprotein</fullName>
    </submittedName>
</protein>
<evidence type="ECO:0000259" key="2">
    <source>
        <dbReference type="Pfam" id="PF03413"/>
    </source>
</evidence>
<dbReference type="EMBL" id="BNEA01000015">
    <property type="protein sequence ID" value="GHI53140.1"/>
    <property type="molecule type" value="Genomic_DNA"/>
</dbReference>
<gene>
    <name evidence="3" type="ORF">Srubr_29860</name>
</gene>
<reference evidence="4" key="1">
    <citation type="submission" date="2023-07" db="EMBL/GenBank/DDBJ databases">
        <title>Whole genome shotgun sequence of Streptomyces achromogenes subsp. rubradiris NBRC 14000.</title>
        <authorList>
            <person name="Komaki H."/>
            <person name="Tamura T."/>
        </authorList>
    </citation>
    <scope>NUCLEOTIDE SEQUENCE [LARGE SCALE GENOMIC DNA]</scope>
    <source>
        <strain evidence="4">NBRC 14000</strain>
    </source>
</reference>
<sequence length="229" mass="23820">MDTKSDEILPRRDRPPLSRGTALIVVAAAAGALLTGCGNDSGGEAARSGAAEAAQVAATSPTPTADGNLTEDQRERKALVPKAKTGYEQALSAAVGAVSNSKPVSVELKGSPDSPRWEAEVATDDGTAHTVSVDAVDGKAGKARAKDDDGDDKRDLADLLKKATVTPQQAAQTATGKTKGTVTAVELDDTDGGNPKWSVDVVTTDDWNKTTFDIDATNRKILREHVDRD</sequence>
<dbReference type="Pfam" id="PF03413">
    <property type="entry name" value="PepSY"/>
    <property type="match status" value="2"/>
</dbReference>
<evidence type="ECO:0000256" key="1">
    <source>
        <dbReference type="SAM" id="MobiDB-lite"/>
    </source>
</evidence>
<evidence type="ECO:0000313" key="4">
    <source>
        <dbReference type="Proteomes" id="UP000646738"/>
    </source>
</evidence>
<feature type="region of interest" description="Disordered" evidence="1">
    <location>
        <begin position="163"/>
        <end position="198"/>
    </location>
</feature>
<dbReference type="InterPro" id="IPR025711">
    <property type="entry name" value="PepSY"/>
</dbReference>
<dbReference type="RefSeq" id="WP_189997115.1">
    <property type="nucleotide sequence ID" value="NZ_BNCB01000012.1"/>
</dbReference>
<keyword evidence="3" id="KW-0449">Lipoprotein</keyword>
<feature type="domain" description="PepSY" evidence="2">
    <location>
        <begin position="165"/>
        <end position="224"/>
    </location>
</feature>
<dbReference type="Proteomes" id="UP000646738">
    <property type="component" value="Unassembled WGS sequence"/>
</dbReference>
<feature type="domain" description="PepSY" evidence="2">
    <location>
        <begin position="87"/>
        <end position="139"/>
    </location>
</feature>
<feature type="region of interest" description="Disordered" evidence="1">
    <location>
        <begin position="38"/>
        <end position="74"/>
    </location>
</feature>
<dbReference type="Gene3D" id="3.10.450.40">
    <property type="match status" value="2"/>
</dbReference>
<feature type="compositionally biased region" description="Low complexity" evidence="1">
    <location>
        <begin position="163"/>
        <end position="185"/>
    </location>
</feature>
<evidence type="ECO:0000313" key="3">
    <source>
        <dbReference type="EMBL" id="GHI53140.1"/>
    </source>
</evidence>
<comment type="caution">
    <text evidence="3">The sequence shown here is derived from an EMBL/GenBank/DDBJ whole genome shotgun (WGS) entry which is preliminary data.</text>
</comment>
<organism evidence="3 4">
    <name type="scientific">Streptomyces rubradiris</name>
    <name type="common">Streptomyces achromogenes subsp. rubradiris</name>
    <dbReference type="NCBI Taxonomy" id="285531"/>
    <lineage>
        <taxon>Bacteria</taxon>
        <taxon>Bacillati</taxon>
        <taxon>Actinomycetota</taxon>
        <taxon>Actinomycetes</taxon>
        <taxon>Kitasatosporales</taxon>
        <taxon>Streptomycetaceae</taxon>
        <taxon>Streptomyces</taxon>
    </lineage>
</organism>